<dbReference type="InterPro" id="IPR037026">
    <property type="entry name" value="Vgr_OB-fold_dom_sf"/>
</dbReference>
<evidence type="ECO:0008006" key="3">
    <source>
        <dbReference type="Google" id="ProtNLM"/>
    </source>
</evidence>
<dbReference type="STRING" id="50340.PF66_01318"/>
<dbReference type="SUPFAM" id="SSF69255">
    <property type="entry name" value="gp5 N-terminal domain-like"/>
    <property type="match status" value="1"/>
</dbReference>
<dbReference type="AlphaFoldDB" id="A0A0M9GJ88"/>
<dbReference type="OrthoDB" id="9762420at2"/>
<keyword evidence="2" id="KW-1185">Reference proteome</keyword>
<dbReference type="Gene3D" id="2.40.50.230">
    <property type="entry name" value="Gp5 N-terminal domain"/>
    <property type="match status" value="1"/>
</dbReference>
<reference evidence="1 2" key="1">
    <citation type="journal article" date="2015" name="PLoS ONE">
        <title>Rice-Infecting Pseudomonas Genomes Are Highly Accessorized and Harbor Multiple Putative Virulence Mechanisms to Cause Sheath Brown Rot.</title>
        <authorList>
            <person name="Quibod I.L."/>
            <person name="Grande G."/>
            <person name="Oreiro E.G."/>
            <person name="Borja F.N."/>
            <person name="Dossa G.S."/>
            <person name="Mauleon R."/>
            <person name="Cruz C.V."/>
            <person name="Oliva R."/>
        </authorList>
    </citation>
    <scope>NUCLEOTIDE SEQUENCE [LARGE SCALE GENOMIC DNA]</scope>
    <source>
        <strain evidence="1 2">IRRI 6609</strain>
    </source>
</reference>
<accession>A0A0M9GJ88</accession>
<sequence>MFDPANQPFFRLDVAGLSRPLAVTSFSGREAVSELFAFELDVPDETIGTDPGRLMYRSCFLCLGAADQGIHAQIQGVNLRCSGLAPGHCRLFLGPRLGLLAQRLRRRLFQQRTVPGIIAQVLGEHGLRDDAFRFSLKARCVPRPYCVQFDESDLAFVQRLCAEEGIHFHFQHSRNHHRLVFTDGLGALRRTREARFCPDDGPGVEDFQVALSGRLPRRGGRGQELAQGESDLPGLHCAAFMPLSGHPCAAWNRLWLITALEHRGDSSPREPWGLFYRNLFSATSWEVALRTSRRYPKPRLSGLFRARLAAGERRASPDGQVRLAVQLLVFYQGEGARQSTCHLPLDRSAMADADAFVAGLEVGTPLWVRFADGDPDRPHIVGRAETRQWQAQSAGDPVCELLRMGHPLVLLCPPASDSRPASCGCRGCLP</sequence>
<dbReference type="SUPFAM" id="SSF69279">
    <property type="entry name" value="Phage tail proteins"/>
    <property type="match status" value="2"/>
</dbReference>
<name>A0A0M9GJ88_9PSED</name>
<protein>
    <recommendedName>
        <fullName evidence="3">Rhs element Vgr protein</fullName>
    </recommendedName>
</protein>
<dbReference type="Gene3D" id="3.55.50.10">
    <property type="entry name" value="Baseplate protein-like domains"/>
    <property type="match status" value="1"/>
</dbReference>
<dbReference type="PATRIC" id="fig|50340.43.peg.4204"/>
<dbReference type="Proteomes" id="UP000037931">
    <property type="component" value="Unassembled WGS sequence"/>
</dbReference>
<comment type="caution">
    <text evidence="1">The sequence shown here is derived from an EMBL/GenBank/DDBJ whole genome shotgun (WGS) entry which is preliminary data.</text>
</comment>
<dbReference type="Gene3D" id="2.30.110.50">
    <property type="match status" value="2"/>
</dbReference>
<dbReference type="EMBL" id="JSYZ01000003">
    <property type="protein sequence ID" value="KPA92637.1"/>
    <property type="molecule type" value="Genomic_DNA"/>
</dbReference>
<evidence type="ECO:0000313" key="2">
    <source>
        <dbReference type="Proteomes" id="UP000037931"/>
    </source>
</evidence>
<organism evidence="1 2">
    <name type="scientific">Pseudomonas asplenii</name>
    <dbReference type="NCBI Taxonomy" id="53407"/>
    <lineage>
        <taxon>Bacteria</taxon>
        <taxon>Pseudomonadati</taxon>
        <taxon>Pseudomonadota</taxon>
        <taxon>Gammaproteobacteria</taxon>
        <taxon>Pseudomonadales</taxon>
        <taxon>Pseudomonadaceae</taxon>
        <taxon>Pseudomonas</taxon>
    </lineage>
</organism>
<gene>
    <name evidence="1" type="ORF">PF66_01318</name>
</gene>
<dbReference type="RefSeq" id="WP_054062187.1">
    <property type="nucleotide sequence ID" value="NZ_JSYZ01000003.1"/>
</dbReference>
<evidence type="ECO:0000313" key="1">
    <source>
        <dbReference type="EMBL" id="KPA92637.1"/>
    </source>
</evidence>
<dbReference type="Pfam" id="PF05954">
    <property type="entry name" value="Phage_GPD"/>
    <property type="match status" value="1"/>
</dbReference>
<proteinExistence type="predicted"/>